<evidence type="ECO:0000313" key="3">
    <source>
        <dbReference type="Proteomes" id="UP000308349"/>
    </source>
</evidence>
<dbReference type="Proteomes" id="UP000308349">
    <property type="component" value="Unassembled WGS sequence"/>
</dbReference>
<gene>
    <name evidence="2" type="ORF">FEK35_23410</name>
</gene>
<proteinExistence type="predicted"/>
<comment type="caution">
    <text evidence="2">The sequence shown here is derived from an EMBL/GenBank/DDBJ whole genome shotgun (WGS) entry which is preliminary data.</text>
</comment>
<dbReference type="Pfam" id="PF14063">
    <property type="entry name" value="DUF4254"/>
    <property type="match status" value="1"/>
</dbReference>
<sequence length="189" mass="20874">MGERAATDPAVRPTGGPGLCAAADHNTGGARIMNGRRPAPRTTAADDDGLAWPGQDDLLSAIRGHHIGCHPLDGWAADLGIVHTQLLDYPDMALLRHRRERLIAMIDSWLTPRLPRPHRTAICHSESMGTLIDRIAAAQVQAWIRLMRQPADHPDVHDAWYRLAELVETYTDLVTGLDRRSIYLPNLPP</sequence>
<accession>A0A5R8P9C9</accession>
<name>A0A5R8P9C9_9NOCA</name>
<evidence type="ECO:0000313" key="2">
    <source>
        <dbReference type="EMBL" id="TLG01809.1"/>
    </source>
</evidence>
<organism evidence="2 3">
    <name type="scientific">Nocardia cyriacigeorgica</name>
    <dbReference type="NCBI Taxonomy" id="135487"/>
    <lineage>
        <taxon>Bacteria</taxon>
        <taxon>Bacillati</taxon>
        <taxon>Actinomycetota</taxon>
        <taxon>Actinomycetes</taxon>
        <taxon>Mycobacteriales</taxon>
        <taxon>Nocardiaceae</taxon>
        <taxon>Nocardia</taxon>
    </lineage>
</organism>
<reference evidence="2 3" key="1">
    <citation type="submission" date="2019-05" db="EMBL/GenBank/DDBJ databases">
        <title>Genomes sequences of two Nocardia cyriacigeorgica environmental isolates, type strains Nocardia asteroides ATCC 19247 and Nocardia cyriacigeorgica DSM 44484.</title>
        <authorList>
            <person name="Vautrin F."/>
            <person name="Bergeron E."/>
            <person name="Dubost A."/>
            <person name="Abrouk D."/>
            <person name="Rodriguez Nava V."/>
            <person name="Pujic P."/>
        </authorList>
    </citation>
    <scope>NUCLEOTIDE SEQUENCE [LARGE SCALE GENOMIC DNA]</scope>
    <source>
        <strain evidence="2 3">EML 1456</strain>
    </source>
</reference>
<evidence type="ECO:0000256" key="1">
    <source>
        <dbReference type="SAM" id="MobiDB-lite"/>
    </source>
</evidence>
<protein>
    <submittedName>
        <fullName evidence="2">DUF4254 domain-containing protein</fullName>
    </submittedName>
</protein>
<feature type="region of interest" description="Disordered" evidence="1">
    <location>
        <begin position="29"/>
        <end position="49"/>
    </location>
</feature>
<dbReference type="AlphaFoldDB" id="A0A5R8P9C9"/>
<dbReference type="InterPro" id="IPR025350">
    <property type="entry name" value="DUF4254"/>
</dbReference>
<dbReference type="EMBL" id="VBUU01000029">
    <property type="protein sequence ID" value="TLG01809.1"/>
    <property type="molecule type" value="Genomic_DNA"/>
</dbReference>
<dbReference type="OrthoDB" id="3352146at2"/>